<dbReference type="EMBL" id="JACOPN010000008">
    <property type="protein sequence ID" value="MBC5717941.1"/>
    <property type="molecule type" value="Genomic_DNA"/>
</dbReference>
<evidence type="ECO:0000256" key="1">
    <source>
        <dbReference type="SAM" id="MobiDB-lite"/>
    </source>
</evidence>
<name>A0A8J6J6B0_9FIRM</name>
<reference evidence="2" key="1">
    <citation type="submission" date="2020-08" db="EMBL/GenBank/DDBJ databases">
        <title>Genome public.</title>
        <authorList>
            <person name="Liu C."/>
            <person name="Sun Q."/>
        </authorList>
    </citation>
    <scope>NUCLEOTIDE SEQUENCE</scope>
    <source>
        <strain evidence="2">BX5</strain>
    </source>
</reference>
<protein>
    <submittedName>
        <fullName evidence="2">Uncharacterized protein</fullName>
    </submittedName>
</protein>
<feature type="compositionally biased region" description="Basic and acidic residues" evidence="1">
    <location>
        <begin position="41"/>
        <end position="53"/>
    </location>
</feature>
<dbReference type="RefSeq" id="WP_186879082.1">
    <property type="nucleotide sequence ID" value="NZ_JACOPN010000008.1"/>
</dbReference>
<dbReference type="Proteomes" id="UP000602260">
    <property type="component" value="Unassembled WGS sequence"/>
</dbReference>
<dbReference type="AlphaFoldDB" id="A0A8J6J6B0"/>
<feature type="compositionally biased region" description="Polar residues" evidence="1">
    <location>
        <begin position="17"/>
        <end position="28"/>
    </location>
</feature>
<accession>A0A8J6J6B0</accession>
<comment type="caution">
    <text evidence="2">The sequence shown here is derived from an EMBL/GenBank/DDBJ whole genome shotgun (WGS) entry which is preliminary data.</text>
</comment>
<sequence>MPDLLGATNPVPGYDKSLNNNRIPQTAPENPHIQNAPDLSKVNRADRRTDRQDSNLQGDGPIRYDSNFQTFLQRLRAAPSMSESLSRLFAGERTVVLSGMSEGVAAEMSKAFELLEMDEGQLLEFLKGQMRAGTRFGGALFALLRGAYARASSDAVQTDILKFLKSYADFSSTAHIEGNLLRELRGMADTMPASWGAKLHELLAQLENGIAAGDREGNLALLQKGVIPYMSEYVERTHDMGTPRELLTMLTLNVARYQNGSVENLLELFHQLGGYGTLKGQLEGIDDQSLLMLLKGGAGRDARAVQFADHLSAAAAAALRGEGSADVQQIFRNLVSAMLVNESVYMPINHYLLPLEWNGRMLFSELWVDPDAENDRGDGSGRKERGMKLLFKIDVQSLGFFDVILTTRGSEVEVQVGCPARALPFAQRIEQSLTDIVRRNDLTPAKVTVRRMDKPVTLTEVFPKIFEKRSGVNVRA</sequence>
<evidence type="ECO:0000313" key="2">
    <source>
        <dbReference type="EMBL" id="MBC5717941.1"/>
    </source>
</evidence>
<feature type="region of interest" description="Disordered" evidence="1">
    <location>
        <begin position="1"/>
        <end position="60"/>
    </location>
</feature>
<evidence type="ECO:0000313" key="3">
    <source>
        <dbReference type="Proteomes" id="UP000602260"/>
    </source>
</evidence>
<proteinExistence type="predicted"/>
<gene>
    <name evidence="2" type="ORF">H8S55_11550</name>
</gene>
<organism evidence="2 3">
    <name type="scientific">Flintibacter faecis</name>
    <dbReference type="NCBI Taxonomy" id="2763047"/>
    <lineage>
        <taxon>Bacteria</taxon>
        <taxon>Bacillati</taxon>
        <taxon>Bacillota</taxon>
        <taxon>Clostridia</taxon>
        <taxon>Eubacteriales</taxon>
        <taxon>Flintibacter</taxon>
    </lineage>
</organism>
<keyword evidence="3" id="KW-1185">Reference proteome</keyword>